<comment type="caution">
    <text evidence="2">The sequence shown here is derived from an EMBL/GenBank/DDBJ whole genome shotgun (WGS) entry which is preliminary data.</text>
</comment>
<keyword evidence="3" id="KW-1185">Reference proteome</keyword>
<name>A0AAD4RBG2_9BILA</name>
<protein>
    <submittedName>
        <fullName evidence="2">Uncharacterized protein</fullName>
    </submittedName>
</protein>
<evidence type="ECO:0000256" key="1">
    <source>
        <dbReference type="SAM" id="MobiDB-lite"/>
    </source>
</evidence>
<evidence type="ECO:0000313" key="2">
    <source>
        <dbReference type="EMBL" id="KAI1729528.1"/>
    </source>
</evidence>
<feature type="compositionally biased region" description="Polar residues" evidence="1">
    <location>
        <begin position="1"/>
        <end position="19"/>
    </location>
</feature>
<evidence type="ECO:0000313" key="3">
    <source>
        <dbReference type="Proteomes" id="UP001201812"/>
    </source>
</evidence>
<accession>A0AAD4RBG2</accession>
<feature type="region of interest" description="Disordered" evidence="1">
    <location>
        <begin position="63"/>
        <end position="89"/>
    </location>
</feature>
<proteinExistence type="predicted"/>
<sequence length="181" mass="19887">MSFSATTIPPATTFSQNYTSSPKFSIPSSSAASMKWTAPVTNNFIESPVSFQQRPRNILTLQPPNYIQPTQKPVPIQKRRPVSANSNSTSLQTKGAAVLTSDNFKAVSNVSDTRTECACICERPAGMIICRRCGSELLGRVQQACPAHPKRINLMDHRECVKAFCRSIQLTEVPLQNSEAK</sequence>
<dbReference type="EMBL" id="JAKKPZ010000001">
    <property type="protein sequence ID" value="KAI1729528.1"/>
    <property type="molecule type" value="Genomic_DNA"/>
</dbReference>
<dbReference type="AlphaFoldDB" id="A0AAD4RBG2"/>
<feature type="region of interest" description="Disordered" evidence="1">
    <location>
        <begin position="1"/>
        <end position="21"/>
    </location>
</feature>
<gene>
    <name evidence="2" type="ORF">DdX_01774</name>
</gene>
<organism evidence="2 3">
    <name type="scientific">Ditylenchus destructor</name>
    <dbReference type="NCBI Taxonomy" id="166010"/>
    <lineage>
        <taxon>Eukaryota</taxon>
        <taxon>Metazoa</taxon>
        <taxon>Ecdysozoa</taxon>
        <taxon>Nematoda</taxon>
        <taxon>Chromadorea</taxon>
        <taxon>Rhabditida</taxon>
        <taxon>Tylenchina</taxon>
        <taxon>Tylenchomorpha</taxon>
        <taxon>Sphaerularioidea</taxon>
        <taxon>Anguinidae</taxon>
        <taxon>Anguininae</taxon>
        <taxon>Ditylenchus</taxon>
    </lineage>
</organism>
<reference evidence="2" key="1">
    <citation type="submission" date="2022-01" db="EMBL/GenBank/DDBJ databases">
        <title>Genome Sequence Resource for Two Populations of Ditylenchus destructor, the Migratory Endoparasitic Phytonematode.</title>
        <authorList>
            <person name="Zhang H."/>
            <person name="Lin R."/>
            <person name="Xie B."/>
        </authorList>
    </citation>
    <scope>NUCLEOTIDE SEQUENCE</scope>
    <source>
        <strain evidence="2">BazhouSP</strain>
    </source>
</reference>
<dbReference type="Proteomes" id="UP001201812">
    <property type="component" value="Unassembled WGS sequence"/>
</dbReference>